<protein>
    <submittedName>
        <fullName evidence="2">Uncharacterized protein</fullName>
    </submittedName>
</protein>
<feature type="compositionally biased region" description="Polar residues" evidence="1">
    <location>
        <begin position="370"/>
        <end position="384"/>
    </location>
</feature>
<feature type="compositionally biased region" description="Basic and acidic residues" evidence="1">
    <location>
        <begin position="140"/>
        <end position="153"/>
    </location>
</feature>
<feature type="compositionally biased region" description="Low complexity" evidence="1">
    <location>
        <begin position="313"/>
        <end position="325"/>
    </location>
</feature>
<feature type="compositionally biased region" description="Low complexity" evidence="1">
    <location>
        <begin position="193"/>
        <end position="214"/>
    </location>
</feature>
<organism evidence="2 3">
    <name type="scientific">Echria macrotheca</name>
    <dbReference type="NCBI Taxonomy" id="438768"/>
    <lineage>
        <taxon>Eukaryota</taxon>
        <taxon>Fungi</taxon>
        <taxon>Dikarya</taxon>
        <taxon>Ascomycota</taxon>
        <taxon>Pezizomycotina</taxon>
        <taxon>Sordariomycetes</taxon>
        <taxon>Sordariomycetidae</taxon>
        <taxon>Sordariales</taxon>
        <taxon>Schizotheciaceae</taxon>
        <taxon>Echria</taxon>
    </lineage>
</organism>
<feature type="compositionally biased region" description="Polar residues" evidence="1">
    <location>
        <begin position="256"/>
        <end position="265"/>
    </location>
</feature>
<dbReference type="Proteomes" id="UP001239445">
    <property type="component" value="Unassembled WGS sequence"/>
</dbReference>
<gene>
    <name evidence="2" type="ORF">QBC47DRAFT_358084</name>
</gene>
<feature type="region of interest" description="Disordered" evidence="1">
    <location>
        <begin position="188"/>
        <end position="325"/>
    </location>
</feature>
<sequence length="433" mass="46662">MCNQKTSHYRCGHKTQTGAIKPCKSYQKSQSSFLGRVFSGGTQQHCGKLSETNLDSTDICPRCKRGDFTPQARIKPLQKATKVTEKTSSAGRQSSSVPVNIGGRSGESQRSRRESTPTEIRPSRPRTPPSPSQVAHIPLSRRDVPPPQRKRDLPPPARAVPTPQRKRDTIDQLMYELSGAELDPATQAHVAARPGRQPSPSRSRPRVVSPVSPSTIRHPVSPLRTERSKPSASAEKTQTSTTSSTTPLTRKGTGTGTLHRSNRQIPATRAEPEVVKKRPPTLGSSSHSSSSSTAGKTICAETGRARVTTPACSATSTRSKSTRAASYHQTAAAVIRTIDGRNLEIKTAKVYIFVETTARCTSRTSPKKTIGTNSRSRETTSLSSPGPGPQAQATTTADNVQGTTTITSKTTSYIITTIIKNNKTNPQLILLTE</sequence>
<evidence type="ECO:0000313" key="2">
    <source>
        <dbReference type="EMBL" id="KAK1758208.1"/>
    </source>
</evidence>
<feature type="compositionally biased region" description="Low complexity" evidence="1">
    <location>
        <begin position="237"/>
        <end position="246"/>
    </location>
</feature>
<proteinExistence type="predicted"/>
<feature type="compositionally biased region" description="Polar residues" evidence="1">
    <location>
        <begin position="86"/>
        <end position="98"/>
    </location>
</feature>
<evidence type="ECO:0000313" key="3">
    <source>
        <dbReference type="Proteomes" id="UP001239445"/>
    </source>
</evidence>
<evidence type="ECO:0000256" key="1">
    <source>
        <dbReference type="SAM" id="MobiDB-lite"/>
    </source>
</evidence>
<accession>A0AAJ0BJ90</accession>
<name>A0AAJ0BJ90_9PEZI</name>
<keyword evidence="3" id="KW-1185">Reference proteome</keyword>
<feature type="compositionally biased region" description="Basic and acidic residues" evidence="1">
    <location>
        <begin position="107"/>
        <end position="116"/>
    </location>
</feature>
<dbReference type="EMBL" id="MU839829">
    <property type="protein sequence ID" value="KAK1758208.1"/>
    <property type="molecule type" value="Genomic_DNA"/>
</dbReference>
<comment type="caution">
    <text evidence="2">The sequence shown here is derived from an EMBL/GenBank/DDBJ whole genome shotgun (WGS) entry which is preliminary data.</text>
</comment>
<dbReference type="AlphaFoldDB" id="A0AAJ0BJ90"/>
<reference evidence="2" key="1">
    <citation type="submission" date="2023-06" db="EMBL/GenBank/DDBJ databases">
        <title>Genome-scale phylogeny and comparative genomics of the fungal order Sordariales.</title>
        <authorList>
            <consortium name="Lawrence Berkeley National Laboratory"/>
            <person name="Hensen N."/>
            <person name="Bonometti L."/>
            <person name="Westerberg I."/>
            <person name="Brannstrom I.O."/>
            <person name="Guillou S."/>
            <person name="Cros-Aarteil S."/>
            <person name="Calhoun S."/>
            <person name="Haridas S."/>
            <person name="Kuo A."/>
            <person name="Mondo S."/>
            <person name="Pangilinan J."/>
            <person name="Riley R."/>
            <person name="Labutti K."/>
            <person name="Andreopoulos B."/>
            <person name="Lipzen A."/>
            <person name="Chen C."/>
            <person name="Yanf M."/>
            <person name="Daum C."/>
            <person name="Ng V."/>
            <person name="Clum A."/>
            <person name="Steindorff A."/>
            <person name="Ohm R."/>
            <person name="Martin F."/>
            <person name="Silar P."/>
            <person name="Natvig D."/>
            <person name="Lalanne C."/>
            <person name="Gautier V."/>
            <person name="Ament-Velasquez S.L."/>
            <person name="Kruys A."/>
            <person name="Hutchinson M.I."/>
            <person name="Powell A.J."/>
            <person name="Barry K."/>
            <person name="Miller A.N."/>
            <person name="Grigoriev I.V."/>
            <person name="Debuchy R."/>
            <person name="Gladieux P."/>
            <person name="Thoren M.H."/>
            <person name="Johannesson H."/>
        </authorList>
    </citation>
    <scope>NUCLEOTIDE SEQUENCE</scope>
    <source>
        <strain evidence="2">PSN4</strain>
    </source>
</reference>
<feature type="region of interest" description="Disordered" evidence="1">
    <location>
        <begin position="362"/>
        <end position="399"/>
    </location>
</feature>
<feature type="region of interest" description="Disordered" evidence="1">
    <location>
        <begin position="74"/>
        <end position="168"/>
    </location>
</feature>